<dbReference type="SFLD" id="SFLDG00178">
    <property type="entry name" value="enolase"/>
    <property type="match status" value="1"/>
</dbReference>
<dbReference type="SUPFAM" id="SSF54826">
    <property type="entry name" value="Enolase N-terminal domain-like"/>
    <property type="match status" value="1"/>
</dbReference>
<dbReference type="VEuPathDB" id="ToxoDB:BESB_052110"/>
<feature type="binding site" evidence="10">
    <location>
        <position position="176"/>
    </location>
    <ligand>
        <name>substrate</name>
    </ligand>
</feature>
<comment type="caution">
    <text evidence="14">The sequence shown here is derived from an EMBL/GenBank/DDBJ whole genome shotgun (WGS) entry which is preliminary data.</text>
</comment>
<evidence type="ECO:0000313" key="14">
    <source>
        <dbReference type="EMBL" id="PFH35560.1"/>
    </source>
</evidence>
<evidence type="ECO:0000256" key="1">
    <source>
        <dbReference type="ARBA" id="ARBA00004496"/>
    </source>
</evidence>
<dbReference type="SUPFAM" id="SSF51604">
    <property type="entry name" value="Enolase C-terminal domain-like"/>
    <property type="match status" value="1"/>
</dbReference>
<feature type="active site" description="Proton acceptor" evidence="9">
    <location>
        <position position="366"/>
    </location>
</feature>
<comment type="pathway">
    <text evidence="2">Carbohydrate degradation; glycolysis; pyruvate from D-glyceraldehyde 3-phosphate: step 4/5.</text>
</comment>
<dbReference type="PRINTS" id="PR00148">
    <property type="entry name" value="ENOLASE"/>
</dbReference>
<dbReference type="SFLD" id="SFLDS00001">
    <property type="entry name" value="Enolase"/>
    <property type="match status" value="1"/>
</dbReference>
<feature type="binding site" evidence="10">
    <location>
        <position position="341"/>
    </location>
    <ligand>
        <name>substrate</name>
    </ligand>
</feature>
<dbReference type="KEGG" id="bbes:BESB_052110"/>
<dbReference type="Gene3D" id="3.20.20.120">
    <property type="entry name" value="Enolase-like C-terminal domain"/>
    <property type="match status" value="1"/>
</dbReference>
<dbReference type="EC" id="4.2.1.11" evidence="4"/>
<comment type="cofactor">
    <cofactor evidence="11">
        <name>Mg(2+)</name>
        <dbReference type="ChEBI" id="CHEBI:18420"/>
    </cofactor>
    <text evidence="11">Mg(2+) is required for catalysis and for stabilizing the dimer.</text>
</comment>
<feature type="binding site" evidence="10">
    <location>
        <position position="417"/>
    </location>
    <ligand>
        <name>substrate</name>
    </ligand>
</feature>
<dbReference type="SMART" id="SM01192">
    <property type="entry name" value="Enolase_C"/>
    <property type="match status" value="1"/>
</dbReference>
<dbReference type="SFLD" id="SFLDF00002">
    <property type="entry name" value="enolase"/>
    <property type="match status" value="1"/>
</dbReference>
<evidence type="ECO:0000259" key="13">
    <source>
        <dbReference type="SMART" id="SM01193"/>
    </source>
</evidence>
<dbReference type="PIRSF" id="PIRSF001400">
    <property type="entry name" value="Enolase"/>
    <property type="match status" value="1"/>
</dbReference>
<dbReference type="GO" id="GO:0006096">
    <property type="term" value="P:glycolytic process"/>
    <property type="evidence" value="ECO:0007669"/>
    <property type="project" value="UniProtKB-UniPathway"/>
</dbReference>
<dbReference type="GO" id="GO:0004634">
    <property type="term" value="F:phosphopyruvate hydratase activity"/>
    <property type="evidence" value="ECO:0007669"/>
    <property type="project" value="UniProtKB-EC"/>
</dbReference>
<dbReference type="InterPro" id="IPR020811">
    <property type="entry name" value="Enolase_N"/>
</dbReference>
<dbReference type="Pfam" id="PF03952">
    <property type="entry name" value="Enolase_N"/>
    <property type="match status" value="1"/>
</dbReference>
<dbReference type="PANTHER" id="PTHR11902:SF1">
    <property type="entry name" value="ENOLASE"/>
    <property type="match status" value="1"/>
</dbReference>
<dbReference type="RefSeq" id="XP_029219569.1">
    <property type="nucleotide sequence ID" value="XM_029363646.1"/>
</dbReference>
<comment type="similarity">
    <text evidence="3">Belongs to the enolase family.</text>
</comment>
<dbReference type="AlphaFoldDB" id="A0A2A9MJI3"/>
<feature type="binding site" evidence="11">
    <location>
        <position position="341"/>
    </location>
    <ligand>
        <name>Mg(2+)</name>
        <dbReference type="ChEBI" id="CHEBI:18420"/>
    </ligand>
</feature>
<feature type="binding site" evidence="11">
    <location>
        <position position="263"/>
    </location>
    <ligand>
        <name>Mg(2+)</name>
        <dbReference type="ChEBI" id="CHEBI:18420"/>
    </ligand>
</feature>
<dbReference type="CDD" id="cd03313">
    <property type="entry name" value="enolase"/>
    <property type="match status" value="1"/>
</dbReference>
<keyword evidence="6 11" id="KW-0460">Magnesium</keyword>
<evidence type="ECO:0000256" key="3">
    <source>
        <dbReference type="ARBA" id="ARBA00009604"/>
    </source>
</evidence>
<feature type="domain" description="Enolase N-terminal" evidence="13">
    <location>
        <begin position="18"/>
        <end position="150"/>
    </location>
</feature>
<dbReference type="GO" id="GO:0000015">
    <property type="term" value="C:phosphopyruvate hydratase complex"/>
    <property type="evidence" value="ECO:0007669"/>
    <property type="project" value="InterPro"/>
</dbReference>
<evidence type="ECO:0000256" key="9">
    <source>
        <dbReference type="PIRSR" id="PIRSR001400-1"/>
    </source>
</evidence>
<keyword evidence="8" id="KW-0456">Lyase</keyword>
<evidence type="ECO:0000256" key="4">
    <source>
        <dbReference type="ARBA" id="ARBA00012058"/>
    </source>
</evidence>
<dbReference type="EMBL" id="NWUJ01000004">
    <property type="protein sequence ID" value="PFH35560.1"/>
    <property type="molecule type" value="Genomic_DNA"/>
</dbReference>
<feature type="binding site" evidence="11">
    <location>
        <position position="314"/>
    </location>
    <ligand>
        <name>Mg(2+)</name>
        <dbReference type="ChEBI" id="CHEBI:18420"/>
    </ligand>
</feature>
<dbReference type="InterPro" id="IPR036849">
    <property type="entry name" value="Enolase-like_C_sf"/>
</dbReference>
<dbReference type="InterPro" id="IPR020809">
    <property type="entry name" value="Enolase_CS"/>
</dbReference>
<dbReference type="InterPro" id="IPR000941">
    <property type="entry name" value="Enolase"/>
</dbReference>
<evidence type="ECO:0000256" key="7">
    <source>
        <dbReference type="ARBA" id="ARBA00023152"/>
    </source>
</evidence>
<feature type="binding site" evidence="10">
    <location>
        <position position="185"/>
    </location>
    <ligand>
        <name>substrate</name>
    </ligand>
</feature>
<dbReference type="FunFam" id="3.20.20.120:FF:000002">
    <property type="entry name" value="Enolase 1"/>
    <property type="match status" value="1"/>
</dbReference>
<reference evidence="14 15" key="1">
    <citation type="submission" date="2017-09" db="EMBL/GenBank/DDBJ databases">
        <title>Genome sequencing of Besnoitia besnoiti strain Bb-Ger1.</title>
        <authorList>
            <person name="Schares G."/>
            <person name="Venepally P."/>
            <person name="Lorenzi H.A."/>
        </authorList>
    </citation>
    <scope>NUCLEOTIDE SEQUENCE [LARGE SCALE GENOMIC DNA]</scope>
    <source>
        <strain evidence="14 15">Bb-Ger1</strain>
    </source>
</reference>
<dbReference type="UniPathway" id="UPA00109">
    <property type="reaction ID" value="UER00187"/>
</dbReference>
<gene>
    <name evidence="14" type="ORF">BESB_052110</name>
</gene>
<dbReference type="STRING" id="94643.A0A2A9MJI3"/>
<dbReference type="Gene3D" id="3.30.390.10">
    <property type="entry name" value="Enolase-like, N-terminal domain"/>
    <property type="match status" value="1"/>
</dbReference>
<feature type="domain" description="Enolase C-terminal TIM barrel" evidence="12">
    <location>
        <begin position="160"/>
        <end position="454"/>
    </location>
</feature>
<keyword evidence="11" id="KW-0479">Metal-binding</keyword>
<comment type="subcellular location">
    <subcellularLocation>
        <location evidence="1">Cytoplasm</location>
    </subcellularLocation>
</comment>
<dbReference type="PROSITE" id="PS00164">
    <property type="entry name" value="ENOLASE"/>
    <property type="match status" value="1"/>
</dbReference>
<evidence type="ECO:0000256" key="2">
    <source>
        <dbReference type="ARBA" id="ARBA00005031"/>
    </source>
</evidence>
<dbReference type="HAMAP" id="MF_00318">
    <property type="entry name" value="Enolase"/>
    <property type="match status" value="1"/>
</dbReference>
<evidence type="ECO:0000256" key="6">
    <source>
        <dbReference type="ARBA" id="ARBA00022842"/>
    </source>
</evidence>
<evidence type="ECO:0000256" key="10">
    <source>
        <dbReference type="PIRSR" id="PIRSR001400-2"/>
    </source>
</evidence>
<dbReference type="InterPro" id="IPR029017">
    <property type="entry name" value="Enolase-like_N"/>
</dbReference>
<dbReference type="NCBIfam" id="TIGR01060">
    <property type="entry name" value="eno"/>
    <property type="match status" value="1"/>
</dbReference>
<evidence type="ECO:0000313" key="15">
    <source>
        <dbReference type="Proteomes" id="UP000224006"/>
    </source>
</evidence>
<name>A0A2A9MJI3_BESBE</name>
<keyword evidence="7" id="KW-0324">Glycolysis</keyword>
<evidence type="ECO:0000256" key="11">
    <source>
        <dbReference type="PIRSR" id="PIRSR001400-3"/>
    </source>
</evidence>
<organism evidence="14 15">
    <name type="scientific">Besnoitia besnoiti</name>
    <name type="common">Apicomplexan protozoan</name>
    <dbReference type="NCBI Taxonomy" id="94643"/>
    <lineage>
        <taxon>Eukaryota</taxon>
        <taxon>Sar</taxon>
        <taxon>Alveolata</taxon>
        <taxon>Apicomplexa</taxon>
        <taxon>Conoidasida</taxon>
        <taxon>Coccidia</taxon>
        <taxon>Eucoccidiorida</taxon>
        <taxon>Eimeriorina</taxon>
        <taxon>Sarcocystidae</taxon>
        <taxon>Besnoitia</taxon>
    </lineage>
</organism>
<dbReference type="Proteomes" id="UP000224006">
    <property type="component" value="Chromosome IV"/>
</dbReference>
<feature type="binding site" evidence="10">
    <location>
        <position position="314"/>
    </location>
    <ligand>
        <name>substrate</name>
    </ligand>
</feature>
<dbReference type="SMART" id="SM01193">
    <property type="entry name" value="Enolase_N"/>
    <property type="match status" value="1"/>
</dbReference>
<feature type="binding site" evidence="10">
    <location>
        <begin position="393"/>
        <end position="396"/>
    </location>
    <ligand>
        <name>substrate</name>
    </ligand>
</feature>
<keyword evidence="5" id="KW-0963">Cytoplasm</keyword>
<dbReference type="InterPro" id="IPR020810">
    <property type="entry name" value="Enolase_C"/>
</dbReference>
<accession>A0A2A9MJI3</accession>
<dbReference type="GO" id="GO:0000287">
    <property type="term" value="F:magnesium ion binding"/>
    <property type="evidence" value="ECO:0007669"/>
    <property type="project" value="InterPro"/>
</dbReference>
<keyword evidence="15" id="KW-1185">Reference proteome</keyword>
<feature type="active site" description="Proton donor" evidence="9">
    <location>
        <position position="228"/>
    </location>
</feature>
<sequence length="455" mass="49613">MANSPRWACLEHHGYLVIIHVISTDSRGNPTIEVDLFTEGGVFRAAVPSGASTGIYEALELRDKDHKRYMGKGVTKAVDIVKKVLKPALLGKDPCDQKGIDILMVKKLDGSKSEWGYSKSKLGANTILGISMACCRAGAAAKGLPLYKYIATLAGKPTEKMVMPVPFFNVINGGEHAGNGLALQEFLIAPVGAPNIREAIRYGSETYHHLKAVIKQKYGLNATNVGDEGGFAPNVSNAEEALNLLVEAIKAAGYDGKVKIAFDSAASEFYNKEGNIYDLDYKGKNNDSSSRMTGVKLKEVYEQWLNRYPIISVEDPFDQDDFANFASLTKDIGEKTQVIGDDILVTNILRIEKALKEKACNCLLLKVNQIGSVTEAIEACLLAQKSGWGVQVSHRSGETEDSFIADLVVGLRCGQIKSGSPCRSERCCKYNQLMRIEECLGSDSIYAGENFRHPE</sequence>
<proteinExistence type="inferred from homology"/>
<evidence type="ECO:0000256" key="8">
    <source>
        <dbReference type="ARBA" id="ARBA00023239"/>
    </source>
</evidence>
<evidence type="ECO:0000256" key="5">
    <source>
        <dbReference type="ARBA" id="ARBA00022490"/>
    </source>
</evidence>
<evidence type="ECO:0000259" key="12">
    <source>
        <dbReference type="SMART" id="SM01192"/>
    </source>
</evidence>
<dbReference type="GeneID" id="40310140"/>
<dbReference type="OrthoDB" id="1739814at2759"/>
<protein>
    <recommendedName>
        <fullName evidence="4">phosphopyruvate hydratase</fullName>
        <ecNumber evidence="4">4.2.1.11</ecNumber>
    </recommendedName>
</protein>
<dbReference type="PANTHER" id="PTHR11902">
    <property type="entry name" value="ENOLASE"/>
    <property type="match status" value="1"/>
</dbReference>
<dbReference type="Pfam" id="PF00113">
    <property type="entry name" value="Enolase_C"/>
    <property type="match status" value="1"/>
</dbReference>